<dbReference type="EMBL" id="JAUSUQ010000025">
    <property type="protein sequence ID" value="MDQ0340976.1"/>
    <property type="molecule type" value="Genomic_DNA"/>
</dbReference>
<keyword evidence="2" id="KW-1185">Reference proteome</keyword>
<gene>
    <name evidence="1" type="ORF">J2S00_003816</name>
</gene>
<evidence type="ECO:0000313" key="1">
    <source>
        <dbReference type="EMBL" id="MDQ0340976.1"/>
    </source>
</evidence>
<dbReference type="Proteomes" id="UP001232445">
    <property type="component" value="Unassembled WGS sequence"/>
</dbReference>
<accession>A0ABU0CXW0</accession>
<name>A0ABU0CXW0_9BACI</name>
<proteinExistence type="predicted"/>
<evidence type="ECO:0000313" key="2">
    <source>
        <dbReference type="Proteomes" id="UP001232445"/>
    </source>
</evidence>
<organism evidence="1 2">
    <name type="scientific">Caldalkalibacillus uzonensis</name>
    <dbReference type="NCBI Taxonomy" id="353224"/>
    <lineage>
        <taxon>Bacteria</taxon>
        <taxon>Bacillati</taxon>
        <taxon>Bacillota</taxon>
        <taxon>Bacilli</taxon>
        <taxon>Bacillales</taxon>
        <taxon>Bacillaceae</taxon>
        <taxon>Caldalkalibacillus</taxon>
    </lineage>
</organism>
<protein>
    <submittedName>
        <fullName evidence="1">Uncharacterized protein</fullName>
    </submittedName>
</protein>
<comment type="caution">
    <text evidence="1">The sequence shown here is derived from an EMBL/GenBank/DDBJ whole genome shotgun (WGS) entry which is preliminary data.</text>
</comment>
<reference evidence="1 2" key="1">
    <citation type="submission" date="2023-07" db="EMBL/GenBank/DDBJ databases">
        <title>Genomic Encyclopedia of Type Strains, Phase IV (KMG-IV): sequencing the most valuable type-strain genomes for metagenomic binning, comparative biology and taxonomic classification.</title>
        <authorList>
            <person name="Goeker M."/>
        </authorList>
    </citation>
    <scope>NUCLEOTIDE SEQUENCE [LARGE SCALE GENOMIC DNA]</scope>
    <source>
        <strain evidence="1 2">DSM 17740</strain>
    </source>
</reference>
<sequence length="39" mass="4659">MSERLDKLFSLAYQGNRLVPDYLLERKRLPTVVQRPSLR</sequence>